<feature type="domain" description="BON" evidence="2">
    <location>
        <begin position="38"/>
        <end position="106"/>
    </location>
</feature>
<accession>A0A9X1RUY4</accession>
<feature type="region of interest" description="Disordered" evidence="1">
    <location>
        <begin position="8"/>
        <end position="37"/>
    </location>
</feature>
<dbReference type="PANTHER" id="PTHR34606:SF15">
    <property type="entry name" value="BON DOMAIN-CONTAINING PROTEIN"/>
    <property type="match status" value="1"/>
</dbReference>
<evidence type="ECO:0000256" key="1">
    <source>
        <dbReference type="SAM" id="MobiDB-lite"/>
    </source>
</evidence>
<evidence type="ECO:0000313" key="4">
    <source>
        <dbReference type="Proteomes" id="UP001139308"/>
    </source>
</evidence>
<dbReference type="AlphaFoldDB" id="A0A9X1RUY4"/>
<reference evidence="3" key="1">
    <citation type="submission" date="2022-01" db="EMBL/GenBank/DDBJ databases">
        <title>Genome sequence and assembly of Parabukholderia sp. RG36.</title>
        <authorList>
            <person name="Chhetri G."/>
        </authorList>
    </citation>
    <scope>NUCLEOTIDE SEQUENCE</scope>
    <source>
        <strain evidence="3">RG36</strain>
    </source>
</reference>
<protein>
    <submittedName>
        <fullName evidence="3">BON domain-containing protein</fullName>
    </submittedName>
</protein>
<dbReference type="Pfam" id="PF04972">
    <property type="entry name" value="BON"/>
    <property type="match status" value="1"/>
</dbReference>
<dbReference type="EMBL" id="JAKLJA010000025">
    <property type="protein sequence ID" value="MCG5076542.1"/>
    <property type="molecule type" value="Genomic_DNA"/>
</dbReference>
<dbReference type="InterPro" id="IPR007055">
    <property type="entry name" value="BON_dom"/>
</dbReference>
<dbReference type="PROSITE" id="PS50914">
    <property type="entry name" value="BON"/>
    <property type="match status" value="1"/>
</dbReference>
<name>A0A9X1RUY4_9BURK</name>
<evidence type="ECO:0000259" key="2">
    <source>
        <dbReference type="PROSITE" id="PS50914"/>
    </source>
</evidence>
<evidence type="ECO:0000313" key="3">
    <source>
        <dbReference type="EMBL" id="MCG5076542.1"/>
    </source>
</evidence>
<dbReference type="Gene3D" id="3.30.1340.30">
    <property type="match status" value="1"/>
</dbReference>
<organism evidence="3 4">
    <name type="scientific">Paraburkholderia tagetis</name>
    <dbReference type="NCBI Taxonomy" id="2913261"/>
    <lineage>
        <taxon>Bacteria</taxon>
        <taxon>Pseudomonadati</taxon>
        <taxon>Pseudomonadota</taxon>
        <taxon>Betaproteobacteria</taxon>
        <taxon>Burkholderiales</taxon>
        <taxon>Burkholderiaceae</taxon>
        <taxon>Paraburkholderia</taxon>
    </lineage>
</organism>
<dbReference type="SMART" id="SM00749">
    <property type="entry name" value="BON"/>
    <property type="match status" value="1"/>
</dbReference>
<gene>
    <name evidence="3" type="ORF">L5014_24780</name>
</gene>
<proteinExistence type="predicted"/>
<comment type="caution">
    <text evidence="3">The sequence shown here is derived from an EMBL/GenBank/DDBJ whole genome shotgun (WGS) entry which is preliminary data.</text>
</comment>
<sequence length="106" mass="11193">MTLALNLYAQGTHSDSNNPDAPSASINPTHESMSQGMDDTVITTKVKASLLAEKNFASLHVGVRTREGVVRLTGTVPSLSQKHTATDVAQGVNGVKSVENHLVIAR</sequence>
<dbReference type="Proteomes" id="UP001139308">
    <property type="component" value="Unassembled WGS sequence"/>
</dbReference>
<feature type="compositionally biased region" description="Polar residues" evidence="1">
    <location>
        <begin position="9"/>
        <end position="37"/>
    </location>
</feature>
<dbReference type="InterPro" id="IPR051686">
    <property type="entry name" value="Lipoprotein_DolP"/>
</dbReference>
<dbReference type="PANTHER" id="PTHR34606">
    <property type="entry name" value="BON DOMAIN-CONTAINING PROTEIN"/>
    <property type="match status" value="1"/>
</dbReference>
<dbReference type="InterPro" id="IPR014004">
    <property type="entry name" value="Transpt-assoc_nodulatn_dom_bac"/>
</dbReference>
<keyword evidence="4" id="KW-1185">Reference proteome</keyword>